<sequence>MARKKLTEFLLGLALKQEVFITAINAIVGWIVYNLLISIYGFSWSKAVIFGLIGYVFQVLMFRWLIWFMRSIEAEVKAKVEGQTKLTDYLEKEKSLKGHIFTKCVLTKTLSHLLPTNAFVWTKVLVGVTVDGF</sequence>
<protein>
    <submittedName>
        <fullName evidence="2">Uncharacterized protein</fullName>
    </submittedName>
</protein>
<dbReference type="Proteomes" id="UP000240880">
    <property type="component" value="Unassembled WGS sequence"/>
</dbReference>
<dbReference type="EMBL" id="NEXC01000037">
    <property type="protein sequence ID" value="PSN83094.1"/>
    <property type="molecule type" value="Genomic_DNA"/>
</dbReference>
<accession>A0A2R6A9K9</accession>
<comment type="caution">
    <text evidence="2">The sequence shown here is derived from an EMBL/GenBank/DDBJ whole genome shotgun (WGS) entry which is preliminary data.</text>
</comment>
<keyword evidence="1" id="KW-0472">Membrane</keyword>
<proteinExistence type="predicted"/>
<feature type="transmembrane region" description="Helical" evidence="1">
    <location>
        <begin position="20"/>
        <end position="42"/>
    </location>
</feature>
<feature type="transmembrane region" description="Helical" evidence="1">
    <location>
        <begin position="48"/>
        <end position="69"/>
    </location>
</feature>
<evidence type="ECO:0000313" key="2">
    <source>
        <dbReference type="EMBL" id="PSN83094.1"/>
    </source>
</evidence>
<keyword evidence="1" id="KW-0812">Transmembrane</keyword>
<gene>
    <name evidence="2" type="ORF">B9Q01_06005</name>
</gene>
<evidence type="ECO:0000256" key="1">
    <source>
        <dbReference type="SAM" id="Phobius"/>
    </source>
</evidence>
<organism evidence="2 3">
    <name type="scientific">Candidatus Marsarchaeota G1 archaeon OSP_D</name>
    <dbReference type="NCBI Taxonomy" id="1978155"/>
    <lineage>
        <taxon>Archaea</taxon>
        <taxon>Candidatus Marsarchaeota</taxon>
        <taxon>Candidatus Marsarchaeota group 1</taxon>
    </lineage>
</organism>
<evidence type="ECO:0000313" key="3">
    <source>
        <dbReference type="Proteomes" id="UP000240880"/>
    </source>
</evidence>
<dbReference type="AlphaFoldDB" id="A0A2R6A9K9"/>
<reference evidence="2 3" key="1">
    <citation type="submission" date="2017-04" db="EMBL/GenBank/DDBJ databases">
        <title>Novel microbial lineages endemic to geothermal iron-oxide mats fill important gaps in the evolutionary history of Archaea.</title>
        <authorList>
            <person name="Jay Z.J."/>
            <person name="Beam J.P."/>
            <person name="Dlakic M."/>
            <person name="Rusch D.B."/>
            <person name="Kozubal M.A."/>
            <person name="Inskeep W.P."/>
        </authorList>
    </citation>
    <scope>NUCLEOTIDE SEQUENCE [LARGE SCALE GENOMIC DNA]</scope>
    <source>
        <strain evidence="2">OSP_D</strain>
    </source>
</reference>
<name>A0A2R6A9K9_9ARCH</name>
<keyword evidence="1" id="KW-1133">Transmembrane helix</keyword>